<reference evidence="8 9" key="1">
    <citation type="journal article" date="2019" name="Int. J. Syst. Evol. Microbiol.">
        <title>The Global Catalogue of Microorganisms (GCM) 10K type strain sequencing project: providing services to taxonomists for standard genome sequencing and annotation.</title>
        <authorList>
            <consortium name="The Broad Institute Genomics Platform"/>
            <consortium name="The Broad Institute Genome Sequencing Center for Infectious Disease"/>
            <person name="Wu L."/>
            <person name="Ma J."/>
        </authorList>
    </citation>
    <scope>NUCLEOTIDE SEQUENCE [LARGE SCALE GENOMIC DNA]</scope>
    <source>
        <strain evidence="8 9">JCM 14718</strain>
    </source>
</reference>
<dbReference type="InterPro" id="IPR038969">
    <property type="entry name" value="FEN"/>
</dbReference>
<dbReference type="InterPro" id="IPR008918">
    <property type="entry name" value="HhH2"/>
</dbReference>
<dbReference type="Gene3D" id="1.10.150.20">
    <property type="entry name" value="5' to 3' exonuclease, C-terminal subdomain"/>
    <property type="match status" value="1"/>
</dbReference>
<keyword evidence="9" id="KW-1185">Reference proteome</keyword>
<evidence type="ECO:0000256" key="3">
    <source>
        <dbReference type="ARBA" id="ARBA00022839"/>
    </source>
</evidence>
<dbReference type="CDD" id="cd09898">
    <property type="entry name" value="H3TH_53EXO"/>
    <property type="match status" value="1"/>
</dbReference>
<dbReference type="InterPro" id="IPR029060">
    <property type="entry name" value="PIN-like_dom_sf"/>
</dbReference>
<dbReference type="SMART" id="SM00475">
    <property type="entry name" value="53EXOc"/>
    <property type="match status" value="1"/>
</dbReference>
<dbReference type="SUPFAM" id="SSF47807">
    <property type="entry name" value="5' to 3' exonuclease, C-terminal subdomain"/>
    <property type="match status" value="1"/>
</dbReference>
<feature type="domain" description="5'-3' exonuclease" evidence="7">
    <location>
        <begin position="1"/>
        <end position="269"/>
    </location>
</feature>
<dbReference type="CDD" id="cd09859">
    <property type="entry name" value="PIN_53EXO"/>
    <property type="match status" value="1"/>
</dbReference>
<evidence type="ECO:0000256" key="6">
    <source>
        <dbReference type="ARBA" id="ARBA00050026"/>
    </source>
</evidence>
<proteinExistence type="predicted"/>
<accession>A0ABN2HWD4</accession>
<keyword evidence="2" id="KW-0378">Hydrolase</keyword>
<dbReference type="InterPro" id="IPR020046">
    <property type="entry name" value="5-3_exonucl_a-hlix_arch_N"/>
</dbReference>
<keyword evidence="1" id="KW-0540">Nuclease</keyword>
<dbReference type="PANTHER" id="PTHR42646:SF2">
    <property type="entry name" value="5'-3' EXONUCLEASE FAMILY PROTEIN"/>
    <property type="match status" value="1"/>
</dbReference>
<dbReference type="InterPro" id="IPR020045">
    <property type="entry name" value="DNA_polI_H3TH"/>
</dbReference>
<dbReference type="PANTHER" id="PTHR42646">
    <property type="entry name" value="FLAP ENDONUCLEASE XNI"/>
    <property type="match status" value="1"/>
</dbReference>
<dbReference type="Pfam" id="PF02739">
    <property type="entry name" value="5_3_exonuc_N"/>
    <property type="match status" value="1"/>
</dbReference>
<evidence type="ECO:0000256" key="5">
    <source>
        <dbReference type="ARBA" id="ARBA00049957"/>
    </source>
</evidence>
<dbReference type="Gene3D" id="3.40.50.1010">
    <property type="entry name" value="5'-nuclease"/>
    <property type="match status" value="1"/>
</dbReference>
<keyword evidence="3 8" id="KW-0269">Exonuclease</keyword>
<evidence type="ECO:0000313" key="9">
    <source>
        <dbReference type="Proteomes" id="UP001500618"/>
    </source>
</evidence>
<evidence type="ECO:0000256" key="2">
    <source>
        <dbReference type="ARBA" id="ARBA00022801"/>
    </source>
</evidence>
<dbReference type="SMART" id="SM00279">
    <property type="entry name" value="HhH2"/>
    <property type="match status" value="1"/>
</dbReference>
<comment type="caution">
    <text evidence="8">The sequence shown here is derived from an EMBL/GenBank/DDBJ whole genome shotgun (WGS) entry which is preliminary data.</text>
</comment>
<dbReference type="SUPFAM" id="SSF88723">
    <property type="entry name" value="PIN domain-like"/>
    <property type="match status" value="1"/>
</dbReference>
<organism evidence="8 9">
    <name type="scientific">Fodinicola feengrottensis</name>
    <dbReference type="NCBI Taxonomy" id="435914"/>
    <lineage>
        <taxon>Bacteria</taxon>
        <taxon>Bacillati</taxon>
        <taxon>Actinomycetota</taxon>
        <taxon>Actinomycetes</taxon>
        <taxon>Mycobacteriales</taxon>
        <taxon>Fodinicola</taxon>
    </lineage>
</organism>
<protein>
    <recommendedName>
        <fullName evidence="6">5'-3' exonuclease</fullName>
    </recommendedName>
</protein>
<dbReference type="InterPro" id="IPR002421">
    <property type="entry name" value="5-3_exonuclease"/>
</dbReference>
<sequence length="303" mass="31763">MLLDSAGLWFRAFYAIPDKITAPDGTPVNAVRGFCDMLSTLVQQRQPSRLVACLDLSWRPAWRVELLPTYKTHRLDLGGPPGAEDTPDPLAAQIPVILEILAAFGIATAGALDYEADDIIGTLATRGPSPVEVITGDRDLIQLASDADGIAVLYIGAGIRKMVVMDDATVQAKYGVPPSGYADFAALRGDPSDGLPGVPGVGDKTASGLIAKYGSLDNLIAALDDETDTALGRTHRAKLTTARDYLIAAQKVVRVVRDIDLPVLDDAIPATPVDPAALASLGERWGVANSIGRLGVALGSVST</sequence>
<dbReference type="EMBL" id="BAAANY010000020">
    <property type="protein sequence ID" value="GAA1694600.1"/>
    <property type="molecule type" value="Genomic_DNA"/>
</dbReference>
<evidence type="ECO:0000313" key="8">
    <source>
        <dbReference type="EMBL" id="GAA1694600.1"/>
    </source>
</evidence>
<comment type="function">
    <text evidence="5">5'-3' exonuclease acting preferentially on double-stranded DNA.</text>
</comment>
<gene>
    <name evidence="8" type="ORF">GCM10009765_49830</name>
</gene>
<dbReference type="GO" id="GO:0004527">
    <property type="term" value="F:exonuclease activity"/>
    <property type="evidence" value="ECO:0007669"/>
    <property type="project" value="UniProtKB-KW"/>
</dbReference>
<evidence type="ECO:0000256" key="1">
    <source>
        <dbReference type="ARBA" id="ARBA00022722"/>
    </source>
</evidence>
<name>A0ABN2HWD4_9ACTN</name>
<keyword evidence="4" id="KW-0238">DNA-binding</keyword>
<evidence type="ECO:0000259" key="7">
    <source>
        <dbReference type="SMART" id="SM00475"/>
    </source>
</evidence>
<dbReference type="InterPro" id="IPR036279">
    <property type="entry name" value="5-3_exonuclease_C_sf"/>
</dbReference>
<dbReference type="Pfam" id="PF01367">
    <property type="entry name" value="5_3_exonuc"/>
    <property type="match status" value="1"/>
</dbReference>
<evidence type="ECO:0000256" key="4">
    <source>
        <dbReference type="ARBA" id="ARBA00023125"/>
    </source>
</evidence>
<dbReference type="Proteomes" id="UP001500618">
    <property type="component" value="Unassembled WGS sequence"/>
</dbReference>